<dbReference type="AlphaFoldDB" id="A0A3R7M2W7"/>
<feature type="region of interest" description="Disordered" evidence="1">
    <location>
        <begin position="96"/>
        <end position="204"/>
    </location>
</feature>
<feature type="compositionally biased region" description="Pro residues" evidence="1">
    <location>
        <begin position="139"/>
        <end position="156"/>
    </location>
</feature>
<evidence type="ECO:0000313" key="3">
    <source>
        <dbReference type="Proteomes" id="UP000283509"/>
    </source>
</evidence>
<feature type="region of interest" description="Disordered" evidence="1">
    <location>
        <begin position="1"/>
        <end position="31"/>
    </location>
</feature>
<accession>A0A3R7M2W7</accession>
<evidence type="ECO:0000256" key="1">
    <source>
        <dbReference type="SAM" id="MobiDB-lite"/>
    </source>
</evidence>
<sequence>MAACGTSPNTPGTRRRGIWHPGSLSDSPRWKEPHEWVEDTLSLCGGDVKPAPFLPSLKVPNHARHARTMSHPPAYSRILLSVWSFGGISGCRVPLEPPEYSQAPSAPPADDGFQPGPPKYPGESFSQKAPLNPSGEVGNPPPEPPPAFYNPPPYSPPSGGAFGQPPANPAPPYSQPYPAATPAPAYSQFPPPQQVATYGQQQHPVAPPTFAPPAAPVQVVVAQTLPPGICTVCRKGKMEESPTCCTCFWCLLCLPCFILPSLLIYLCCCREPKCTNCGYSP</sequence>
<comment type="caution">
    <text evidence="2">The sequence shown here is derived from an EMBL/GenBank/DDBJ whole genome shotgun (WGS) entry which is preliminary data.</text>
</comment>
<evidence type="ECO:0000313" key="2">
    <source>
        <dbReference type="EMBL" id="ROT71413.1"/>
    </source>
</evidence>
<feature type="compositionally biased region" description="Pro residues" evidence="1">
    <location>
        <begin position="166"/>
        <end position="181"/>
    </location>
</feature>
<gene>
    <name evidence="2" type="ORF">C7M84_010289</name>
</gene>
<reference evidence="2 3" key="1">
    <citation type="submission" date="2018-04" db="EMBL/GenBank/DDBJ databases">
        <authorList>
            <person name="Zhang X."/>
            <person name="Yuan J."/>
            <person name="Li F."/>
            <person name="Xiang J."/>
        </authorList>
    </citation>
    <scope>NUCLEOTIDE SEQUENCE [LARGE SCALE GENOMIC DNA]</scope>
    <source>
        <tissue evidence="2">Muscle</tissue>
    </source>
</reference>
<feature type="compositionally biased region" description="Polar residues" evidence="1">
    <location>
        <begin position="194"/>
        <end position="203"/>
    </location>
</feature>
<evidence type="ECO:0008006" key="4">
    <source>
        <dbReference type="Google" id="ProtNLM"/>
    </source>
</evidence>
<feature type="compositionally biased region" description="Polar residues" evidence="1">
    <location>
        <begin position="1"/>
        <end position="12"/>
    </location>
</feature>
<organism evidence="2 3">
    <name type="scientific">Penaeus vannamei</name>
    <name type="common">Whiteleg shrimp</name>
    <name type="synonym">Litopenaeus vannamei</name>
    <dbReference type="NCBI Taxonomy" id="6689"/>
    <lineage>
        <taxon>Eukaryota</taxon>
        <taxon>Metazoa</taxon>
        <taxon>Ecdysozoa</taxon>
        <taxon>Arthropoda</taxon>
        <taxon>Crustacea</taxon>
        <taxon>Multicrustacea</taxon>
        <taxon>Malacostraca</taxon>
        <taxon>Eumalacostraca</taxon>
        <taxon>Eucarida</taxon>
        <taxon>Decapoda</taxon>
        <taxon>Dendrobranchiata</taxon>
        <taxon>Penaeoidea</taxon>
        <taxon>Penaeidae</taxon>
        <taxon>Penaeus</taxon>
    </lineage>
</organism>
<dbReference type="STRING" id="6689.A0A3R7M2W7"/>
<protein>
    <recommendedName>
        <fullName evidence="4">Brain protein I3</fullName>
    </recommendedName>
</protein>
<reference evidence="2 3" key="2">
    <citation type="submission" date="2019-01" db="EMBL/GenBank/DDBJ databases">
        <title>The decoding of complex shrimp genome reveals the adaptation for benthos swimmer, frequently molting mechanism and breeding impact on genome.</title>
        <authorList>
            <person name="Sun Y."/>
            <person name="Gao Y."/>
            <person name="Yu Y."/>
        </authorList>
    </citation>
    <scope>NUCLEOTIDE SEQUENCE [LARGE SCALE GENOMIC DNA]</scope>
    <source>
        <tissue evidence="2">Muscle</tissue>
    </source>
</reference>
<name>A0A3R7M2W7_PENVA</name>
<keyword evidence="3" id="KW-1185">Reference proteome</keyword>
<proteinExistence type="predicted"/>
<dbReference type="EMBL" id="QCYY01002301">
    <property type="protein sequence ID" value="ROT71413.1"/>
    <property type="molecule type" value="Genomic_DNA"/>
</dbReference>
<dbReference type="OrthoDB" id="6379178at2759"/>
<dbReference type="Proteomes" id="UP000283509">
    <property type="component" value="Unassembled WGS sequence"/>
</dbReference>